<dbReference type="InterPro" id="IPR015062">
    <property type="entry name" value="DUF1885"/>
</dbReference>
<reference evidence="2" key="1">
    <citation type="journal article" date="2019" name="Int. J. Syst. Evol. Microbiol.">
        <title>The Global Catalogue of Microorganisms (GCM) 10K type strain sequencing project: providing services to taxonomists for standard genome sequencing and annotation.</title>
        <authorList>
            <consortium name="The Broad Institute Genomics Platform"/>
            <consortium name="The Broad Institute Genome Sequencing Center for Infectious Disease"/>
            <person name="Wu L."/>
            <person name="Ma J."/>
        </authorList>
    </citation>
    <scope>NUCLEOTIDE SEQUENCE [LARGE SCALE GENOMIC DNA]</scope>
    <source>
        <strain evidence="2">IBRC-M 10813</strain>
    </source>
</reference>
<proteinExistence type="predicted"/>
<dbReference type="Proteomes" id="UP001595843">
    <property type="component" value="Unassembled WGS sequence"/>
</dbReference>
<organism evidence="1 2">
    <name type="scientific">Salinithrix halophila</name>
    <dbReference type="NCBI Taxonomy" id="1485204"/>
    <lineage>
        <taxon>Bacteria</taxon>
        <taxon>Bacillati</taxon>
        <taxon>Bacillota</taxon>
        <taxon>Bacilli</taxon>
        <taxon>Bacillales</taxon>
        <taxon>Thermoactinomycetaceae</taxon>
        <taxon>Salinithrix</taxon>
    </lineage>
</organism>
<protein>
    <submittedName>
        <fullName evidence="1">DUF1885 family protein</fullName>
    </submittedName>
</protein>
<sequence>MEEVGKSAYIKLVQGPSLQELTLEDVKKELDRYIGMTALTGEQLGWQYANAAFPYTVEERSEGEIRYLLLKGKDPHLYKHLILGVGSEALPAGGERPFIQLALPDDATHGDTAKANEFSRYLARTFQAELHMLNGRVMHFNPRKP</sequence>
<dbReference type="Gene3D" id="1.20.5.850">
    <property type="entry name" value="Rbstp2229 protein"/>
    <property type="match status" value="1"/>
</dbReference>
<dbReference type="RefSeq" id="WP_380703670.1">
    <property type="nucleotide sequence ID" value="NZ_JBHSAP010000009.1"/>
</dbReference>
<evidence type="ECO:0000313" key="2">
    <source>
        <dbReference type="Proteomes" id="UP001595843"/>
    </source>
</evidence>
<evidence type="ECO:0000313" key="1">
    <source>
        <dbReference type="EMBL" id="MFC4076593.1"/>
    </source>
</evidence>
<dbReference type="InterPro" id="IPR036294">
    <property type="entry name" value="Rbstp2229-like_sf"/>
</dbReference>
<gene>
    <name evidence="1" type="ORF">ACFOUO_07180</name>
</gene>
<dbReference type="Pfam" id="PF08968">
    <property type="entry name" value="DUF1885"/>
    <property type="match status" value="1"/>
</dbReference>
<dbReference type="SUPFAM" id="SSF111171">
    <property type="entry name" value="Rbstp2229 protein"/>
    <property type="match status" value="1"/>
</dbReference>
<name>A0ABV8JDV8_9BACL</name>
<dbReference type="Gene3D" id="3.30.310.120">
    <property type="entry name" value="Rbstp2229 like protein"/>
    <property type="match status" value="1"/>
</dbReference>
<comment type="caution">
    <text evidence="1">The sequence shown here is derived from an EMBL/GenBank/DDBJ whole genome shotgun (WGS) entry which is preliminary data.</text>
</comment>
<keyword evidence="2" id="KW-1185">Reference proteome</keyword>
<accession>A0ABV8JDV8</accession>
<dbReference type="EMBL" id="JBHSAP010000009">
    <property type="protein sequence ID" value="MFC4076593.1"/>
    <property type="molecule type" value="Genomic_DNA"/>
</dbReference>